<sequence length="75" mass="8783">MAIRPYKKNITIHYSLFTIHYSLFTIHYSLFTLPYTLHPLFPHTLHPTPSLPDGGRWRPMAALHPTPQPTHHLMI</sequence>
<evidence type="ECO:0000256" key="1">
    <source>
        <dbReference type="SAM" id="Phobius"/>
    </source>
</evidence>
<dbReference type="EMBL" id="JACJSK010000104">
    <property type="protein sequence ID" value="MBD2547877.1"/>
    <property type="molecule type" value="Genomic_DNA"/>
</dbReference>
<dbReference type="Proteomes" id="UP000641954">
    <property type="component" value="Unassembled WGS sequence"/>
</dbReference>
<gene>
    <name evidence="2" type="ORF">H6G72_29470</name>
</gene>
<accession>A0ABR8EQL8</accession>
<reference evidence="2 3" key="1">
    <citation type="journal article" date="2020" name="ISME J.">
        <title>Comparative genomics reveals insights into cyanobacterial evolution and habitat adaptation.</title>
        <authorList>
            <person name="Chen M.Y."/>
            <person name="Teng W.K."/>
            <person name="Zhao L."/>
            <person name="Hu C.X."/>
            <person name="Zhou Y.K."/>
            <person name="Han B.P."/>
            <person name="Song L.R."/>
            <person name="Shu W.S."/>
        </authorList>
    </citation>
    <scope>NUCLEOTIDE SEQUENCE [LARGE SCALE GENOMIC DNA]</scope>
    <source>
        <strain evidence="2 3">FACHB-1370</strain>
    </source>
</reference>
<keyword evidence="3" id="KW-1185">Reference proteome</keyword>
<evidence type="ECO:0000313" key="2">
    <source>
        <dbReference type="EMBL" id="MBD2547877.1"/>
    </source>
</evidence>
<protein>
    <submittedName>
        <fullName evidence="2">Uncharacterized protein</fullName>
    </submittedName>
</protein>
<keyword evidence="1" id="KW-1133">Transmembrane helix</keyword>
<keyword evidence="1" id="KW-0812">Transmembrane</keyword>
<feature type="transmembrane region" description="Helical" evidence="1">
    <location>
        <begin position="12"/>
        <end position="31"/>
    </location>
</feature>
<comment type="caution">
    <text evidence="2">The sequence shown here is derived from an EMBL/GenBank/DDBJ whole genome shotgun (WGS) entry which is preliminary data.</text>
</comment>
<organism evidence="2 3">
    <name type="scientific">Planktothricoides raciborskii FACHB-1370</name>
    <dbReference type="NCBI Taxonomy" id="2949576"/>
    <lineage>
        <taxon>Bacteria</taxon>
        <taxon>Bacillati</taxon>
        <taxon>Cyanobacteriota</taxon>
        <taxon>Cyanophyceae</taxon>
        <taxon>Oscillatoriophycideae</taxon>
        <taxon>Oscillatoriales</taxon>
        <taxon>Oscillatoriaceae</taxon>
        <taxon>Planktothricoides</taxon>
    </lineage>
</organism>
<proteinExistence type="predicted"/>
<evidence type="ECO:0000313" key="3">
    <source>
        <dbReference type="Proteomes" id="UP000641954"/>
    </source>
</evidence>
<name>A0ABR8EQL8_9CYAN</name>
<keyword evidence="1" id="KW-0472">Membrane</keyword>